<dbReference type="EMBL" id="JAOYOD010000001">
    <property type="protein sequence ID" value="MCV9388344.1"/>
    <property type="molecule type" value="Genomic_DNA"/>
</dbReference>
<organism evidence="10 11">
    <name type="scientific">Reichenbachiella ulvae</name>
    <dbReference type="NCBI Taxonomy" id="2980104"/>
    <lineage>
        <taxon>Bacteria</taxon>
        <taxon>Pseudomonadati</taxon>
        <taxon>Bacteroidota</taxon>
        <taxon>Cytophagia</taxon>
        <taxon>Cytophagales</taxon>
        <taxon>Reichenbachiellaceae</taxon>
        <taxon>Reichenbachiella</taxon>
    </lineage>
</organism>
<dbReference type="InterPro" id="IPR036771">
    <property type="entry name" value="ATPsynth_dsu/esu_N"/>
</dbReference>
<keyword evidence="11" id="KW-1185">Reference proteome</keyword>
<dbReference type="RefSeq" id="WP_264139204.1">
    <property type="nucleotide sequence ID" value="NZ_JAOYOD010000001.1"/>
</dbReference>
<sequence>MFLEIITPDENVFAGEVDHATFPGSEGSFQVLNDHAAMVSSLGTGDLKIVSTHNKKTEEIHMAIDGGVVEILNNKVLVLAEHIEK</sequence>
<evidence type="ECO:0000256" key="6">
    <source>
        <dbReference type="ARBA" id="ARBA00023136"/>
    </source>
</evidence>
<dbReference type="SUPFAM" id="SSF51344">
    <property type="entry name" value="Epsilon subunit of F1F0-ATP synthase N-terminal domain"/>
    <property type="match status" value="1"/>
</dbReference>
<evidence type="ECO:0000256" key="4">
    <source>
        <dbReference type="ARBA" id="ARBA00022448"/>
    </source>
</evidence>
<dbReference type="Proteomes" id="UP001300692">
    <property type="component" value="Unassembled WGS sequence"/>
</dbReference>
<dbReference type="InterPro" id="IPR020546">
    <property type="entry name" value="ATP_synth_F1_dsu/esu_N"/>
</dbReference>
<evidence type="ECO:0000256" key="8">
    <source>
        <dbReference type="RuleBase" id="RU003656"/>
    </source>
</evidence>
<dbReference type="CDD" id="cd12152">
    <property type="entry name" value="F1-ATPase_delta"/>
    <property type="match status" value="1"/>
</dbReference>
<keyword evidence="5 8" id="KW-0406">Ion transport</keyword>
<evidence type="ECO:0000256" key="2">
    <source>
        <dbReference type="ARBA" id="ARBA00004184"/>
    </source>
</evidence>
<evidence type="ECO:0000313" key="11">
    <source>
        <dbReference type="Proteomes" id="UP001300692"/>
    </source>
</evidence>
<evidence type="ECO:0000256" key="7">
    <source>
        <dbReference type="ARBA" id="ARBA00023196"/>
    </source>
</evidence>
<feature type="domain" description="ATP synthase F1 complex delta/epsilon subunit N-terminal" evidence="9">
    <location>
        <begin position="1"/>
        <end position="82"/>
    </location>
</feature>
<gene>
    <name evidence="10" type="primary">atpC</name>
    <name evidence="10" type="ORF">N7U62_16800</name>
</gene>
<evidence type="ECO:0000259" key="9">
    <source>
        <dbReference type="Pfam" id="PF02823"/>
    </source>
</evidence>
<comment type="similarity">
    <text evidence="3 8">Belongs to the ATPase epsilon chain family.</text>
</comment>
<dbReference type="Gene3D" id="2.60.15.10">
    <property type="entry name" value="F0F1 ATP synthase delta/epsilon subunit, N-terminal"/>
    <property type="match status" value="1"/>
</dbReference>
<comment type="function">
    <text evidence="1">Produces ATP from ADP in the presence of a proton gradient across the membrane.</text>
</comment>
<protein>
    <submittedName>
        <fullName evidence="10">ATP synthase F1 subunit epsilon</fullName>
    </submittedName>
</protein>
<comment type="subunit">
    <text evidence="8">F-type ATPases have 2 components, CF(1) - the catalytic core - and CF(0) - the membrane proton channel. CF(1) has five subunits: alpha(3), beta(3), gamma(1), delta(1), epsilon(1). CF(0) has three main subunits: a, b and c.</text>
</comment>
<evidence type="ECO:0000313" key="10">
    <source>
        <dbReference type="EMBL" id="MCV9388344.1"/>
    </source>
</evidence>
<accession>A0ABT3CXR6</accession>
<keyword evidence="7 8" id="KW-0139">CF(1)</keyword>
<keyword evidence="8" id="KW-0066">ATP synthesis</keyword>
<evidence type="ECO:0000256" key="3">
    <source>
        <dbReference type="ARBA" id="ARBA00005712"/>
    </source>
</evidence>
<name>A0ABT3CXR6_9BACT</name>
<comment type="subcellular location">
    <subcellularLocation>
        <location evidence="2">Endomembrane system</location>
        <topology evidence="2">Peripheral membrane protein</topology>
    </subcellularLocation>
</comment>
<reference evidence="10 11" key="1">
    <citation type="submission" date="2022-10" db="EMBL/GenBank/DDBJ databases">
        <title>Comparative genomics and taxonomic characterization of three novel marine species of genus Reichenbachiella exhibiting antioxidant and polysaccharide degradation activities.</title>
        <authorList>
            <person name="Muhammad N."/>
            <person name="Lee Y.-J."/>
            <person name="Ko J."/>
            <person name="Kim S.-G."/>
        </authorList>
    </citation>
    <scope>NUCLEOTIDE SEQUENCE [LARGE SCALE GENOMIC DNA]</scope>
    <source>
        <strain evidence="10 11">ABR2-5</strain>
    </source>
</reference>
<proteinExistence type="inferred from homology"/>
<evidence type="ECO:0000256" key="5">
    <source>
        <dbReference type="ARBA" id="ARBA00023065"/>
    </source>
</evidence>
<evidence type="ECO:0000256" key="1">
    <source>
        <dbReference type="ARBA" id="ARBA00003543"/>
    </source>
</evidence>
<keyword evidence="6" id="KW-0472">Membrane</keyword>
<dbReference type="InterPro" id="IPR001469">
    <property type="entry name" value="ATP_synth_F1_dsu/esu"/>
</dbReference>
<dbReference type="NCBIfam" id="TIGR01216">
    <property type="entry name" value="ATP_synt_epsi"/>
    <property type="match status" value="1"/>
</dbReference>
<comment type="caution">
    <text evidence="10">The sequence shown here is derived from an EMBL/GenBank/DDBJ whole genome shotgun (WGS) entry which is preliminary data.</text>
</comment>
<dbReference type="Pfam" id="PF02823">
    <property type="entry name" value="ATP-synt_DE_N"/>
    <property type="match status" value="1"/>
</dbReference>
<keyword evidence="4 8" id="KW-0813">Transport</keyword>